<dbReference type="InterPro" id="IPR006179">
    <property type="entry name" value="5_nucleotidase/apyrase"/>
</dbReference>
<dbReference type="InterPro" id="IPR011049">
    <property type="entry name" value="Serralysin-like_metalloprot_C"/>
</dbReference>
<keyword evidence="2" id="KW-0800">Toxin</keyword>
<keyword evidence="3" id="KW-0677">Repeat</keyword>
<dbReference type="SUPFAM" id="SSF55816">
    <property type="entry name" value="5'-nucleotidase (syn. UDP-sugar hydrolase), C-terminal domain"/>
    <property type="match status" value="1"/>
</dbReference>
<comment type="caution">
    <text evidence="8">The sequence shown here is derived from an EMBL/GenBank/DDBJ whole genome shotgun (WGS) entry which is preliminary data.</text>
</comment>
<dbReference type="Gene3D" id="2.150.10.10">
    <property type="entry name" value="Serralysin-like metalloprotease, C-terminal"/>
    <property type="match status" value="4"/>
</dbReference>
<evidence type="ECO:0000256" key="5">
    <source>
        <dbReference type="ARBA" id="ARBA00023136"/>
    </source>
</evidence>
<dbReference type="EMBL" id="JAAEDL010000009">
    <property type="protein sequence ID" value="MBR0680987.1"/>
    <property type="molecule type" value="Genomic_DNA"/>
</dbReference>
<feature type="domain" description="Choice-of-anchor I" evidence="7">
    <location>
        <begin position="13"/>
        <end position="108"/>
    </location>
</feature>
<evidence type="ECO:0000256" key="1">
    <source>
        <dbReference type="ARBA" id="ARBA00004370"/>
    </source>
</evidence>
<dbReference type="SUPFAM" id="SSF51120">
    <property type="entry name" value="beta-Roll"/>
    <property type="match status" value="3"/>
</dbReference>
<dbReference type="InterPro" id="IPR018511">
    <property type="entry name" value="Hemolysin-typ_Ca-bd_CS"/>
</dbReference>
<accession>A0A9X9XBA1</accession>
<dbReference type="Gene3D" id="3.60.21.10">
    <property type="match status" value="1"/>
</dbReference>
<dbReference type="Gene3D" id="3.90.780.10">
    <property type="entry name" value="5'-Nucleotidase, C-terminal domain"/>
    <property type="match status" value="1"/>
</dbReference>
<dbReference type="Pfam" id="PF00353">
    <property type="entry name" value="HemolysinCabind"/>
    <property type="match status" value="5"/>
</dbReference>
<reference evidence="8" key="2">
    <citation type="journal article" date="2021" name="Syst. Appl. Microbiol.">
        <title>Roseomonas hellenica sp. nov., isolated from roots of wild-growing Alkanna tinctoria.</title>
        <authorList>
            <person name="Rat A."/>
            <person name="Naranjo H.D."/>
            <person name="Lebbe L."/>
            <person name="Cnockaert M."/>
            <person name="Krigas N."/>
            <person name="Grigoriadou K."/>
            <person name="Maloupa E."/>
            <person name="Willems A."/>
        </authorList>
    </citation>
    <scope>NUCLEOTIDE SEQUENCE</scope>
    <source>
        <strain evidence="8">LMG 31228</strain>
    </source>
</reference>
<dbReference type="PRINTS" id="PR00313">
    <property type="entry name" value="CABNDNGRPT"/>
</dbReference>
<dbReference type="InterPro" id="IPR055188">
    <property type="entry name" value="Choice_anch_I"/>
</dbReference>
<sequence>MLDEIIATEFPANYDENRDDNKGVEPEGLTIGQIDGETYLFVGLERANGVASFRIDGADEFTFTGFITTPDDEAPEVITFIPAEESPDGTPLLVVPNEGSATTSLYELSGTFTLQLLHFSDGEAGLLASDTAPNLAALVDAFDDDYANTLILSGGDNYIPGPFLAAGTDASVAATHSRGNNPGAADIEIHNRIGVEASTVGNHEFDLGTNAFADAVADAAFPYLTSNLDFSGDGALSGRYTDTTATAGLENAAGLAGRIVPSAVVEKGDELIGLVGVTTQILEAISSTGGVEVEGFAGDGSETNDMALLAAQLQPVIDDLIAQGVNKIVLMAHLQQIDFEQQLAPLLSGVDIILAAGSNTRLGDADDEAVEFPGHAADFADTYPILTNGADGGTTLIVNTDNEYTYLGRLVVEFDAEGRIITDSLDPAINGAYAATTENVAEAWGVTEAELDTTAFAEGTKGDQVAEITEAVQAVISAKDGEIWGYTDVYLEGERNQVRNQETNLGNITADANLLAAQDALGGGLLVGSLKNGGGIRSQIGAIDVVTGDKEPPLANPDAGKAEGGVSTLDIENALRFDNKLMVFDTTAAGLKAILEHGVASLGNQGRYPQIGGLSVSYDPDAPAGSRVVNLAVIDADGNVIARLIENGEVSADAPDSISVVTLNFIANGGDGYPVKANGENFRYLLADGTLGPALDESVDFVSVTPADALGEQQAMKEYMAAKHATPETAYDEADTSATGDERLQDLNVRATDTVFEGITLAGTGVLDGTAGDDALTGGHGADTLLGGLGDDSLTGRTGADSIDAGGGADSIDAGSNHDVVLAGGGNDTVDGGYQHDLLDGGDGDDVLLTGHGNDTALGGAGHDLLIGDAGEDSLLGGEGNDTLDGGFYRDILDGGEGDDILDGGIGDDTLIGGEGNDTLDGGVFHDTLDGGSGDDLLMGGLGNDILDGGAGNDSMLGGIGHDILLGGEGNDTILGEMGGDIITGGAGDDVLTGGMGFDIFVFGSGTGDDVITDFHPADRIALEDGVGVLGYRTDHVGGTAKVDFVIDLDDGGSITLLDFWTNHPEVMFVV</sequence>
<keyword evidence="9" id="KW-1185">Reference proteome</keyword>
<reference evidence="8" key="1">
    <citation type="submission" date="2020-01" db="EMBL/GenBank/DDBJ databases">
        <authorList>
            <person name="Rat A."/>
        </authorList>
    </citation>
    <scope>NUCLEOTIDE SEQUENCE</scope>
    <source>
        <strain evidence="8">LMG 31228</strain>
    </source>
</reference>
<dbReference type="GO" id="GO:0005509">
    <property type="term" value="F:calcium ion binding"/>
    <property type="evidence" value="ECO:0007669"/>
    <property type="project" value="InterPro"/>
</dbReference>
<dbReference type="PANTHER" id="PTHR11575">
    <property type="entry name" value="5'-NUCLEOTIDASE-RELATED"/>
    <property type="match status" value="1"/>
</dbReference>
<dbReference type="PRINTS" id="PR01488">
    <property type="entry name" value="RTXTOXINA"/>
</dbReference>
<keyword evidence="4" id="KW-0843">Virulence</keyword>
<evidence type="ECO:0000259" key="7">
    <source>
        <dbReference type="Pfam" id="PF22494"/>
    </source>
</evidence>
<evidence type="ECO:0000256" key="4">
    <source>
        <dbReference type="ARBA" id="ARBA00023026"/>
    </source>
</evidence>
<dbReference type="InterPro" id="IPR001343">
    <property type="entry name" value="Hemolysn_Ca-bd"/>
</dbReference>
<dbReference type="AlphaFoldDB" id="A0A9X9XBA1"/>
<evidence type="ECO:0000313" key="8">
    <source>
        <dbReference type="EMBL" id="MBR0680987.1"/>
    </source>
</evidence>
<dbReference type="InterPro" id="IPR003995">
    <property type="entry name" value="RTX_toxin_determinant-A"/>
</dbReference>
<dbReference type="GO" id="GO:0005576">
    <property type="term" value="C:extracellular region"/>
    <property type="evidence" value="ECO:0007669"/>
    <property type="project" value="InterPro"/>
</dbReference>
<evidence type="ECO:0000256" key="3">
    <source>
        <dbReference type="ARBA" id="ARBA00022737"/>
    </source>
</evidence>
<organism evidence="8 9">
    <name type="scientific">Neoroseomonas eburnea</name>
    <dbReference type="NCBI Taxonomy" id="1346889"/>
    <lineage>
        <taxon>Bacteria</taxon>
        <taxon>Pseudomonadati</taxon>
        <taxon>Pseudomonadota</taxon>
        <taxon>Alphaproteobacteria</taxon>
        <taxon>Acetobacterales</taxon>
        <taxon>Acetobacteraceae</taxon>
        <taxon>Neoroseomonas</taxon>
    </lineage>
</organism>
<dbReference type="GO" id="GO:0008768">
    <property type="term" value="F:UDP-sugar diphosphatase activity"/>
    <property type="evidence" value="ECO:0007669"/>
    <property type="project" value="TreeGrafter"/>
</dbReference>
<dbReference type="GO" id="GO:0016020">
    <property type="term" value="C:membrane"/>
    <property type="evidence" value="ECO:0007669"/>
    <property type="project" value="UniProtKB-SubCell"/>
</dbReference>
<dbReference type="InterPro" id="IPR008334">
    <property type="entry name" value="5'-Nucleotdase_C"/>
</dbReference>
<proteinExistence type="predicted"/>
<dbReference type="PANTHER" id="PTHR11575:SF24">
    <property type="entry name" value="5'-NUCLEOTIDASE"/>
    <property type="match status" value="1"/>
</dbReference>
<dbReference type="GO" id="GO:0090729">
    <property type="term" value="F:toxin activity"/>
    <property type="evidence" value="ECO:0007669"/>
    <property type="project" value="UniProtKB-KW"/>
</dbReference>
<evidence type="ECO:0000256" key="2">
    <source>
        <dbReference type="ARBA" id="ARBA00022656"/>
    </source>
</evidence>
<gene>
    <name evidence="8" type="ORF">GXW74_10855</name>
</gene>
<comment type="subcellular location">
    <subcellularLocation>
        <location evidence="1">Membrane</location>
    </subcellularLocation>
</comment>
<evidence type="ECO:0000313" key="9">
    <source>
        <dbReference type="Proteomes" id="UP001138709"/>
    </source>
</evidence>
<dbReference type="Proteomes" id="UP001138709">
    <property type="component" value="Unassembled WGS sequence"/>
</dbReference>
<dbReference type="GO" id="GO:0008253">
    <property type="term" value="F:5'-nucleotidase activity"/>
    <property type="evidence" value="ECO:0007669"/>
    <property type="project" value="TreeGrafter"/>
</dbReference>
<protein>
    <submittedName>
        <fullName evidence="8">Bifunctional metallophosphatase/5'-nucleotidase</fullName>
    </submittedName>
</protein>
<keyword evidence="5" id="KW-0472">Membrane</keyword>
<evidence type="ECO:0000259" key="6">
    <source>
        <dbReference type="Pfam" id="PF02872"/>
    </source>
</evidence>
<dbReference type="InterPro" id="IPR029052">
    <property type="entry name" value="Metallo-depent_PP-like"/>
</dbReference>
<dbReference type="InterPro" id="IPR036907">
    <property type="entry name" value="5'-Nucleotdase_C_sf"/>
</dbReference>
<dbReference type="SUPFAM" id="SSF56300">
    <property type="entry name" value="Metallo-dependent phosphatases"/>
    <property type="match status" value="1"/>
</dbReference>
<dbReference type="GO" id="GO:0030288">
    <property type="term" value="C:outer membrane-bounded periplasmic space"/>
    <property type="evidence" value="ECO:0007669"/>
    <property type="project" value="TreeGrafter"/>
</dbReference>
<dbReference type="GO" id="GO:0009166">
    <property type="term" value="P:nucleotide catabolic process"/>
    <property type="evidence" value="ECO:0007669"/>
    <property type="project" value="InterPro"/>
</dbReference>
<dbReference type="PROSITE" id="PS00330">
    <property type="entry name" value="HEMOLYSIN_CALCIUM"/>
    <property type="match status" value="2"/>
</dbReference>
<dbReference type="Pfam" id="PF02872">
    <property type="entry name" value="5_nucleotid_C"/>
    <property type="match status" value="1"/>
</dbReference>
<dbReference type="Pfam" id="PF22494">
    <property type="entry name" value="choice_anch_I"/>
    <property type="match status" value="1"/>
</dbReference>
<name>A0A9X9XBA1_9PROT</name>
<feature type="domain" description="5'-Nucleotidase C-terminal" evidence="6">
    <location>
        <begin position="487"/>
        <end position="675"/>
    </location>
</feature>